<dbReference type="PRINTS" id="PR00080">
    <property type="entry name" value="SDRFAMILY"/>
</dbReference>
<dbReference type="AlphaFoldDB" id="A0A318RQ54"/>
<evidence type="ECO:0000256" key="2">
    <source>
        <dbReference type="ARBA" id="ARBA00023002"/>
    </source>
</evidence>
<dbReference type="FunFam" id="3.40.50.720:FF:000084">
    <property type="entry name" value="Short-chain dehydrogenase reductase"/>
    <property type="match status" value="1"/>
</dbReference>
<keyword evidence="8" id="KW-1185">Reference proteome</keyword>
<evidence type="ECO:0000256" key="3">
    <source>
        <dbReference type="ARBA" id="ARBA00023027"/>
    </source>
</evidence>
<comment type="similarity">
    <text evidence="1">Belongs to the short-chain dehydrogenases/reductases (SDR) family.</text>
</comment>
<dbReference type="GO" id="GO:0016491">
    <property type="term" value="F:oxidoreductase activity"/>
    <property type="evidence" value="ECO:0007669"/>
    <property type="project" value="UniProtKB-KW"/>
</dbReference>
<gene>
    <name evidence="7" type="ORF">DFR67_104135</name>
</gene>
<dbReference type="Proteomes" id="UP000247591">
    <property type="component" value="Unassembled WGS sequence"/>
</dbReference>
<keyword evidence="3" id="KW-0520">NAD</keyword>
<evidence type="ECO:0000313" key="8">
    <source>
        <dbReference type="Proteomes" id="UP000247591"/>
    </source>
</evidence>
<dbReference type="SMART" id="SM00822">
    <property type="entry name" value="PKS_KR"/>
    <property type="match status" value="1"/>
</dbReference>
<feature type="domain" description="Ketoreductase" evidence="6">
    <location>
        <begin position="7"/>
        <end position="186"/>
    </location>
</feature>
<dbReference type="RefSeq" id="WP_110469231.1">
    <property type="nucleotide sequence ID" value="NZ_QJSP01000004.1"/>
</dbReference>
<dbReference type="PRINTS" id="PR00081">
    <property type="entry name" value="GDHRDH"/>
</dbReference>
<evidence type="ECO:0000256" key="4">
    <source>
        <dbReference type="ARBA" id="ARBA00023098"/>
    </source>
</evidence>
<dbReference type="PANTHER" id="PTHR43180:SF28">
    <property type="entry name" value="NAD(P)-BINDING ROSSMANN-FOLD SUPERFAMILY PROTEIN"/>
    <property type="match status" value="1"/>
</dbReference>
<dbReference type="SUPFAM" id="SSF51735">
    <property type="entry name" value="NAD(P)-binding Rossmann-fold domains"/>
    <property type="match status" value="1"/>
</dbReference>
<evidence type="ECO:0000259" key="6">
    <source>
        <dbReference type="SMART" id="SM00822"/>
    </source>
</evidence>
<comment type="caution">
    <text evidence="7">The sequence shown here is derived from an EMBL/GenBank/DDBJ whole genome shotgun (WGS) entry which is preliminary data.</text>
</comment>
<accession>A0A318RQ54</accession>
<dbReference type="GO" id="GO:0008202">
    <property type="term" value="P:steroid metabolic process"/>
    <property type="evidence" value="ECO:0007669"/>
    <property type="project" value="UniProtKB-KW"/>
</dbReference>
<dbReference type="OrthoDB" id="7064009at2"/>
<proteinExistence type="inferred from homology"/>
<dbReference type="Gene3D" id="3.40.50.720">
    <property type="entry name" value="NAD(P)-binding Rossmann-like Domain"/>
    <property type="match status" value="1"/>
</dbReference>
<dbReference type="InterPro" id="IPR036291">
    <property type="entry name" value="NAD(P)-bd_dom_sf"/>
</dbReference>
<dbReference type="InterPro" id="IPR057326">
    <property type="entry name" value="KR_dom"/>
</dbReference>
<evidence type="ECO:0000256" key="5">
    <source>
        <dbReference type="ARBA" id="ARBA00023221"/>
    </source>
</evidence>
<dbReference type="Pfam" id="PF13561">
    <property type="entry name" value="adh_short_C2"/>
    <property type="match status" value="1"/>
</dbReference>
<keyword evidence="5" id="KW-0753">Steroid metabolism</keyword>
<dbReference type="PANTHER" id="PTHR43180">
    <property type="entry name" value="3-OXOACYL-(ACYL-CARRIER-PROTEIN) REDUCTASE (AFU_ORTHOLOGUE AFUA_6G11210)"/>
    <property type="match status" value="1"/>
</dbReference>
<keyword evidence="4" id="KW-0443">Lipid metabolism</keyword>
<name>A0A318RQ54_WILLI</name>
<protein>
    <submittedName>
        <fullName evidence="7">3alpha(Or 20beta)-hydroxysteroid dehydrogenase</fullName>
    </submittedName>
</protein>
<evidence type="ECO:0000256" key="1">
    <source>
        <dbReference type="ARBA" id="ARBA00006484"/>
    </source>
</evidence>
<evidence type="ECO:0000313" key="7">
    <source>
        <dbReference type="EMBL" id="PYE18556.1"/>
    </source>
</evidence>
<keyword evidence="2" id="KW-0560">Oxidoreductase</keyword>
<reference evidence="7 8" key="1">
    <citation type="submission" date="2018-06" db="EMBL/GenBank/DDBJ databases">
        <title>Genomic Encyclopedia of Type Strains, Phase IV (KMG-IV): sequencing the most valuable type-strain genomes for metagenomic binning, comparative biology and taxonomic classification.</title>
        <authorList>
            <person name="Goeker M."/>
        </authorList>
    </citation>
    <scope>NUCLEOTIDE SEQUENCE [LARGE SCALE GENOMIC DNA]</scope>
    <source>
        <strain evidence="7 8">DSM 45521</strain>
    </source>
</reference>
<dbReference type="InterPro" id="IPR002347">
    <property type="entry name" value="SDR_fam"/>
</dbReference>
<sequence>MTRLQDKVALVTGGASGIGEATVRRFVDEGARVVFTDVADGTELAHETGSTFVRQDVSDPEAWTEVVRSIEEQHGKLDVLVNNAGIVGNQSIVDTDLETFNRVMAINVTGVALGTQAAIASMGKNGGGSIINVASTTSFLGLAFDLAYTASKHAVVGITRSSAAYCAQERLGIRVNTLHPGAIYTAILQSHVEKRPELFDVFSNMAPVGRMGDASEVASMAVYLASDDSTFSTGAQFVVDGGIVNTHPSM</sequence>
<organism evidence="7 8">
    <name type="scientific">Williamsia limnetica</name>
    <dbReference type="NCBI Taxonomy" id="882452"/>
    <lineage>
        <taxon>Bacteria</taxon>
        <taxon>Bacillati</taxon>
        <taxon>Actinomycetota</taxon>
        <taxon>Actinomycetes</taxon>
        <taxon>Mycobacteriales</taxon>
        <taxon>Nocardiaceae</taxon>
        <taxon>Williamsia</taxon>
    </lineage>
</organism>
<dbReference type="EMBL" id="QJSP01000004">
    <property type="protein sequence ID" value="PYE18556.1"/>
    <property type="molecule type" value="Genomic_DNA"/>
</dbReference>